<dbReference type="GO" id="GO:0016192">
    <property type="term" value="P:vesicle-mediated transport"/>
    <property type="evidence" value="ECO:0007669"/>
    <property type="project" value="InterPro"/>
</dbReference>
<evidence type="ECO:0000313" key="3">
    <source>
        <dbReference type="EMBL" id="KKY20966.1"/>
    </source>
</evidence>
<feature type="region of interest" description="Disordered" evidence="1">
    <location>
        <begin position="627"/>
        <end position="677"/>
    </location>
</feature>
<feature type="compositionally biased region" description="Basic and acidic residues" evidence="1">
    <location>
        <begin position="66"/>
        <end position="80"/>
    </location>
</feature>
<dbReference type="PROSITE" id="PS51205">
    <property type="entry name" value="VPS9"/>
    <property type="match status" value="1"/>
</dbReference>
<dbReference type="GO" id="GO:0005829">
    <property type="term" value="C:cytosol"/>
    <property type="evidence" value="ECO:0007669"/>
    <property type="project" value="TreeGrafter"/>
</dbReference>
<reference evidence="3 4" key="2">
    <citation type="submission" date="2015-05" db="EMBL/GenBank/DDBJ databases">
        <title>Distinctive expansion of gene families associated with plant cell wall degradation and secondary metabolism in the genomes of grapevine trunk pathogens.</title>
        <authorList>
            <person name="Lawrence D.P."/>
            <person name="Travadon R."/>
            <person name="Rolshausen P.E."/>
            <person name="Baumgartner K."/>
        </authorList>
    </citation>
    <scope>NUCLEOTIDE SEQUENCE [LARGE SCALE GENOMIC DNA]</scope>
    <source>
        <strain evidence="3">DS831</strain>
    </source>
</reference>
<feature type="compositionally biased region" description="Low complexity" evidence="1">
    <location>
        <begin position="150"/>
        <end position="163"/>
    </location>
</feature>
<comment type="caution">
    <text evidence="3">The sequence shown here is derived from an EMBL/GenBank/DDBJ whole genome shotgun (WGS) entry which is preliminary data.</text>
</comment>
<evidence type="ECO:0000259" key="2">
    <source>
        <dbReference type="PROSITE" id="PS51205"/>
    </source>
</evidence>
<dbReference type="SUPFAM" id="SSF109993">
    <property type="entry name" value="VPS9 domain"/>
    <property type="match status" value="1"/>
</dbReference>
<evidence type="ECO:0000256" key="1">
    <source>
        <dbReference type="SAM" id="MobiDB-lite"/>
    </source>
</evidence>
<evidence type="ECO:0000313" key="4">
    <source>
        <dbReference type="Proteomes" id="UP000034182"/>
    </source>
</evidence>
<dbReference type="GO" id="GO:0030139">
    <property type="term" value="C:endocytic vesicle"/>
    <property type="evidence" value="ECO:0007669"/>
    <property type="project" value="TreeGrafter"/>
</dbReference>
<feature type="domain" description="VPS9" evidence="2">
    <location>
        <begin position="231"/>
        <end position="388"/>
    </location>
</feature>
<protein>
    <submittedName>
        <fullName evidence="3">Putative vps9 domain protein</fullName>
    </submittedName>
</protein>
<dbReference type="PANTHER" id="PTHR23101">
    <property type="entry name" value="RAB GDP/GTP EXCHANGE FACTOR"/>
    <property type="match status" value="1"/>
</dbReference>
<feature type="region of interest" description="Disordered" evidence="1">
    <location>
        <begin position="497"/>
        <end position="615"/>
    </location>
</feature>
<dbReference type="AlphaFoldDB" id="A0A0G2EFD2"/>
<accession>A0A0G2EFD2</accession>
<feature type="compositionally biased region" description="Polar residues" evidence="1">
    <location>
        <begin position="170"/>
        <end position="181"/>
    </location>
</feature>
<proteinExistence type="predicted"/>
<feature type="region of interest" description="Disordered" evidence="1">
    <location>
        <begin position="390"/>
        <end position="442"/>
    </location>
</feature>
<dbReference type="EMBL" id="LAQI01000089">
    <property type="protein sequence ID" value="KKY20966.1"/>
    <property type="molecule type" value="Genomic_DNA"/>
</dbReference>
<feature type="compositionally biased region" description="Low complexity" evidence="1">
    <location>
        <begin position="658"/>
        <end position="667"/>
    </location>
</feature>
<organism evidence="3 4">
    <name type="scientific">Diplodia seriata</name>
    <dbReference type="NCBI Taxonomy" id="420778"/>
    <lineage>
        <taxon>Eukaryota</taxon>
        <taxon>Fungi</taxon>
        <taxon>Dikarya</taxon>
        <taxon>Ascomycota</taxon>
        <taxon>Pezizomycotina</taxon>
        <taxon>Dothideomycetes</taxon>
        <taxon>Dothideomycetes incertae sedis</taxon>
        <taxon>Botryosphaeriales</taxon>
        <taxon>Botryosphaeriaceae</taxon>
        <taxon>Diplodia</taxon>
    </lineage>
</organism>
<dbReference type="Pfam" id="PF02204">
    <property type="entry name" value="VPS9"/>
    <property type="match status" value="1"/>
</dbReference>
<dbReference type="Gene3D" id="1.20.1050.80">
    <property type="entry name" value="VPS9 domain"/>
    <property type="match status" value="1"/>
</dbReference>
<feature type="compositionally biased region" description="Low complexity" evidence="1">
    <location>
        <begin position="594"/>
        <end position="603"/>
    </location>
</feature>
<dbReference type="PANTHER" id="PTHR23101:SF97">
    <property type="entry name" value="DOMAIN PROTEIN, PUTATIVE (AFU_ORTHOLOGUE AFUA_2G10890)-RELATED"/>
    <property type="match status" value="1"/>
</dbReference>
<gene>
    <name evidence="3" type="ORF">UCDDS831_g04462</name>
</gene>
<sequence length="732" mass="79367">MAQEDDRPRVIHASKSFSRFDSAPQGPRHRSRASTVGATIPEILHPTAFAHPDSDQSETGDVFATRSEDGDAHDDDRDGDVALPQSFDDLPIEIRSLAERFLESLSARVHPSPIDIDSLANLFQEFYVRAGSQIDTHIAALSTRLSRQGSTTSLASRTSAASRNARKTSDSGQEQQMLTVSEISDRKKARRLLELKRTALEEAVERAVCEKKLTRVQIYPRIWRHRSTDDAERDEKLRSRTAALSLVGIGLKELLGHGEEITPEMRKAMEEKKDEIPEMLAAARESIQRMNDERFPQGKLQHLTAAHKNIVEALSHIFPSSSSADEILPTLIYTLITSPPDSICVISNLYFIQRFRTASKVDGEAAYCLVNLEASIAFLENVDLSTLRADELPGGPNKSARPITPGDAPPPMDLGITPAQSSLAPDGEDGKGEAPSPLDKSQRRLSNLIQQQTNRIEAASDAARQAVLDSADQAFESINTTLDNSLKFLFGRLKEQQAGSKNEVVQPKTLEDVRKLVSTPPPIDDNASGSSSINEEATESTRDSKVTDLFGGRRPLPRERSVDSAKSGASSRRVAFTPADKGTDPLTSPPPQSSTPTSAGASAVESMRNLGSTLNPLRGFGGMNMLPKFGRANTSPVPPSAPTVPAVEKAKAEPSKPAPTSSASPVPEADPKADAKATVALKRLDELSKTAPPVKKFIDAKDANDLKIGDVNELLKEYQRLSSALKTALKPQ</sequence>
<dbReference type="InterPro" id="IPR037191">
    <property type="entry name" value="VPS9_dom_sf"/>
</dbReference>
<dbReference type="SMART" id="SM00167">
    <property type="entry name" value="VPS9"/>
    <property type="match status" value="1"/>
</dbReference>
<dbReference type="GO" id="GO:0005085">
    <property type="term" value="F:guanyl-nucleotide exchange factor activity"/>
    <property type="evidence" value="ECO:0007669"/>
    <property type="project" value="InterPro"/>
</dbReference>
<dbReference type="Proteomes" id="UP000034182">
    <property type="component" value="Unassembled WGS sequence"/>
</dbReference>
<feature type="region of interest" description="Disordered" evidence="1">
    <location>
        <begin position="1"/>
        <end position="85"/>
    </location>
</feature>
<name>A0A0G2EFD2_9PEZI</name>
<dbReference type="InterPro" id="IPR045046">
    <property type="entry name" value="Vps9-like"/>
</dbReference>
<dbReference type="InterPro" id="IPR003123">
    <property type="entry name" value="VPS9"/>
</dbReference>
<reference evidence="3 4" key="1">
    <citation type="submission" date="2015-03" db="EMBL/GenBank/DDBJ databases">
        <authorList>
            <person name="Morales-Cruz A."/>
            <person name="Amrine K.C."/>
            <person name="Cantu D."/>
        </authorList>
    </citation>
    <scope>NUCLEOTIDE SEQUENCE [LARGE SCALE GENOMIC DNA]</scope>
    <source>
        <strain evidence="3">DS831</strain>
    </source>
</reference>
<feature type="region of interest" description="Disordered" evidence="1">
    <location>
        <begin position="149"/>
        <end position="181"/>
    </location>
</feature>
<dbReference type="GO" id="GO:0031267">
    <property type="term" value="F:small GTPase binding"/>
    <property type="evidence" value="ECO:0007669"/>
    <property type="project" value="TreeGrafter"/>
</dbReference>